<comment type="caution">
    <text evidence="2">The sequence shown here is derived from an EMBL/GenBank/DDBJ whole genome shotgun (WGS) entry which is preliminary data.</text>
</comment>
<dbReference type="GO" id="GO:0008654">
    <property type="term" value="P:phospholipid biosynthetic process"/>
    <property type="evidence" value="ECO:0007669"/>
    <property type="project" value="TreeGrafter"/>
</dbReference>
<reference evidence="2 3" key="1">
    <citation type="submission" date="2015-09" db="EMBL/GenBank/DDBJ databases">
        <title>Draft genome of a European isolate of the apple canker pathogen Neonectria ditissima.</title>
        <authorList>
            <person name="Gomez-Cortecero A."/>
            <person name="Harrison R.J."/>
            <person name="Armitage A.D."/>
        </authorList>
    </citation>
    <scope>NUCLEOTIDE SEQUENCE [LARGE SCALE GENOMIC DNA]</scope>
    <source>
        <strain evidence="2 3">R09/05</strain>
    </source>
</reference>
<dbReference type="OrthoDB" id="2441642at2759"/>
<evidence type="ECO:0000256" key="1">
    <source>
        <dbReference type="SAM" id="MobiDB-lite"/>
    </source>
</evidence>
<dbReference type="GO" id="GO:0003714">
    <property type="term" value="F:transcription corepressor activity"/>
    <property type="evidence" value="ECO:0007669"/>
    <property type="project" value="InterPro"/>
</dbReference>
<feature type="region of interest" description="Disordered" evidence="1">
    <location>
        <begin position="1"/>
        <end position="27"/>
    </location>
</feature>
<feature type="compositionally biased region" description="Polar residues" evidence="1">
    <location>
        <begin position="288"/>
        <end position="301"/>
    </location>
</feature>
<feature type="region of interest" description="Disordered" evidence="1">
    <location>
        <begin position="286"/>
        <end position="368"/>
    </location>
</feature>
<gene>
    <name evidence="2" type="ORF">AK830_g5761</name>
</gene>
<evidence type="ECO:0000313" key="2">
    <source>
        <dbReference type="EMBL" id="KPM40808.1"/>
    </source>
</evidence>
<dbReference type="GO" id="GO:0006357">
    <property type="term" value="P:regulation of transcription by RNA polymerase II"/>
    <property type="evidence" value="ECO:0007669"/>
    <property type="project" value="TreeGrafter"/>
</dbReference>
<accession>A0A0P7BK54</accession>
<dbReference type="GO" id="GO:0005783">
    <property type="term" value="C:endoplasmic reticulum"/>
    <property type="evidence" value="ECO:0007669"/>
    <property type="project" value="TreeGrafter"/>
</dbReference>
<dbReference type="GO" id="GO:0030968">
    <property type="term" value="P:endoplasmic reticulum unfolded protein response"/>
    <property type="evidence" value="ECO:0007669"/>
    <property type="project" value="TreeGrafter"/>
</dbReference>
<dbReference type="PANTHER" id="PTHR38406">
    <property type="entry name" value="TRANSCRIPTIONAL REPRESSOR OPI1"/>
    <property type="match status" value="1"/>
</dbReference>
<feature type="region of interest" description="Disordered" evidence="1">
    <location>
        <begin position="592"/>
        <end position="616"/>
    </location>
</feature>
<dbReference type="GO" id="GO:0005634">
    <property type="term" value="C:nucleus"/>
    <property type="evidence" value="ECO:0007669"/>
    <property type="project" value="TreeGrafter"/>
</dbReference>
<dbReference type="InterPro" id="IPR013927">
    <property type="entry name" value="TF_Opi1_Ccg-8"/>
</dbReference>
<dbReference type="EMBL" id="LKCW01000076">
    <property type="protein sequence ID" value="KPM40808.1"/>
    <property type="molecule type" value="Genomic_DNA"/>
</dbReference>
<feature type="region of interest" description="Disordered" evidence="1">
    <location>
        <begin position="178"/>
        <end position="201"/>
    </location>
</feature>
<dbReference type="AlphaFoldDB" id="A0A0P7BK54"/>
<name>A0A0P7BK54_9HYPO</name>
<feature type="region of interest" description="Disordered" evidence="1">
    <location>
        <begin position="101"/>
        <end position="162"/>
    </location>
</feature>
<organism evidence="2 3">
    <name type="scientific">Neonectria ditissima</name>
    <dbReference type="NCBI Taxonomy" id="78410"/>
    <lineage>
        <taxon>Eukaryota</taxon>
        <taxon>Fungi</taxon>
        <taxon>Dikarya</taxon>
        <taxon>Ascomycota</taxon>
        <taxon>Pezizomycotina</taxon>
        <taxon>Sordariomycetes</taxon>
        <taxon>Hypocreomycetidae</taxon>
        <taxon>Hypocreales</taxon>
        <taxon>Nectriaceae</taxon>
        <taxon>Neonectria</taxon>
    </lineage>
</organism>
<evidence type="ECO:0000313" key="3">
    <source>
        <dbReference type="Proteomes" id="UP000050424"/>
    </source>
</evidence>
<feature type="compositionally biased region" description="Pro residues" evidence="1">
    <location>
        <begin position="110"/>
        <end position="120"/>
    </location>
</feature>
<dbReference type="PANTHER" id="PTHR38406:SF1">
    <property type="entry name" value="TRANSCRIPTIONAL REPRESSOR OPI1"/>
    <property type="match status" value="1"/>
</dbReference>
<dbReference type="Proteomes" id="UP000050424">
    <property type="component" value="Unassembled WGS sequence"/>
</dbReference>
<keyword evidence="3" id="KW-1185">Reference proteome</keyword>
<proteinExistence type="predicted"/>
<dbReference type="Pfam" id="PF08618">
    <property type="entry name" value="Opi1"/>
    <property type="match status" value="2"/>
</dbReference>
<evidence type="ECO:0008006" key="4">
    <source>
        <dbReference type="Google" id="ProtNLM"/>
    </source>
</evidence>
<feature type="compositionally biased region" description="Polar residues" evidence="1">
    <location>
        <begin position="182"/>
        <end position="201"/>
    </location>
</feature>
<feature type="compositionally biased region" description="Low complexity" evidence="1">
    <location>
        <begin position="137"/>
        <end position="146"/>
    </location>
</feature>
<feature type="compositionally biased region" description="Basic and acidic residues" evidence="1">
    <location>
        <begin position="1"/>
        <end position="17"/>
    </location>
</feature>
<feature type="compositionally biased region" description="Basic and acidic residues" evidence="1">
    <location>
        <begin position="592"/>
        <end position="602"/>
    </location>
</feature>
<dbReference type="STRING" id="78410.A0A0P7BK54"/>
<sequence length="616" mass="66092">MERNHMLAPTRDRESAPSHDVVLGPPPPLPAPHLMGFSPPAYTPSHLVAASAMNFPDVPTTELPAPRSLPLPLPLPPLSHRDADFKLPSLSSLTNDLALNPPNAHWPPLNSLPPYHPSGPQPMQTAGSPIKMDMDTSSNSAASAASPDRPLDARSGSVSLDDPDVRLAAEALGDLRADFISSPPNRNSSLPVSPPTSHGFQTAARTRTQSPQPEPLLSLLTTSHPLLASTIEGATSAYGGAKNFSPRFRSGAEYVEGYLTPIANTVGSVGRRTGVEGGVRWFLGAGRRQNSSSSDLETGNGSKKRRKVDNGESVSNKRVEGEGMKQIGGLQQLPSEGMPQQDPFSPSFKACSRRMSTTSTIDTLPAYDEMRSPAYTETADGQNSPRPTSSGAWQSRLIMSTSGLSVAMSDESLRSLKYCLRWLRWANSHIGRVIGTLKDTLEQFDQVDGTATPQASEKDHVYGVMNNGATENGQDASRTEIAARIASLKGDVLRTLQEVIITVSKYAGGALPENARILVRRHLTSLPQRFRVATMSDNAAQGNDSNSESALREGAQKVLVLAKEGLDMVAQVSGVLDGTIISAEEWCERIGKRRRNPEEEKPVLPQTETNGDVKMG</sequence>
<protein>
    <recommendedName>
        <fullName evidence="4">Clock-controlled protein 8</fullName>
    </recommendedName>
</protein>